<dbReference type="EMBL" id="FORP01000014">
    <property type="protein sequence ID" value="SFK14540.1"/>
    <property type="molecule type" value="Genomic_DNA"/>
</dbReference>
<organism evidence="1 2">
    <name type="scientific">Amycolatopsis sacchari</name>
    <dbReference type="NCBI Taxonomy" id="115433"/>
    <lineage>
        <taxon>Bacteria</taxon>
        <taxon>Bacillati</taxon>
        <taxon>Actinomycetota</taxon>
        <taxon>Actinomycetes</taxon>
        <taxon>Pseudonocardiales</taxon>
        <taxon>Pseudonocardiaceae</taxon>
        <taxon>Amycolatopsis</taxon>
    </lineage>
</organism>
<reference evidence="1 2" key="1">
    <citation type="submission" date="2016-10" db="EMBL/GenBank/DDBJ databases">
        <authorList>
            <person name="de Groot N.N."/>
        </authorList>
    </citation>
    <scope>NUCLEOTIDE SEQUENCE [LARGE SCALE GENOMIC DNA]</scope>
    <source>
        <strain evidence="1 2">DSM 44468</strain>
    </source>
</reference>
<dbReference type="Proteomes" id="UP000199025">
    <property type="component" value="Unassembled WGS sequence"/>
</dbReference>
<keyword evidence="2" id="KW-1185">Reference proteome</keyword>
<accession>A0A1I3X4R7</accession>
<evidence type="ECO:0000313" key="2">
    <source>
        <dbReference type="Proteomes" id="UP000199025"/>
    </source>
</evidence>
<evidence type="ECO:0000313" key="1">
    <source>
        <dbReference type="EMBL" id="SFK14540.1"/>
    </source>
</evidence>
<dbReference type="AlphaFoldDB" id="A0A1I3X4R7"/>
<proteinExistence type="predicted"/>
<protein>
    <submittedName>
        <fullName evidence="1">Uncharacterized protein</fullName>
    </submittedName>
</protein>
<name>A0A1I3X4R7_9PSEU</name>
<dbReference type="STRING" id="115433.SAMN05421835_114154"/>
<sequence length="257" mass="28477">MGQPTIQEVTNWDLSPLLAAADVSVPVQSRGDDPVPGQASLTLLDGKQAMTQDGQLSEGQKLDLDESGLLCELATRAEVDPVEKPLEWYKKYVGKLVDLGYKTDNFGGNTYREDKTEFKLSEVAFKILVSLLGGPAGAAAQAAIDQLRQYDKEGMSGPNLFSSVHKEVKKHSFSIGHARLNRDGLPEVALAFFSVEVDRAIKDILVASLRTQTTRLFAHSTTLHLTRSYDDETRKIVRDMIKQYRSGIQKWKLKPSK</sequence>
<gene>
    <name evidence="1" type="ORF">SAMN05421835_114154</name>
</gene>